<evidence type="ECO:0000313" key="3">
    <source>
        <dbReference type="Proteomes" id="UP000660262"/>
    </source>
</evidence>
<protein>
    <submittedName>
        <fullName evidence="2">Uncharacterized protein</fullName>
    </submittedName>
</protein>
<proteinExistence type="predicted"/>
<feature type="transmembrane region" description="Helical" evidence="1">
    <location>
        <begin position="89"/>
        <end position="106"/>
    </location>
</feature>
<dbReference type="EMBL" id="BNJQ01000024">
    <property type="protein sequence ID" value="GHP09193.1"/>
    <property type="molecule type" value="Genomic_DNA"/>
</dbReference>
<accession>A0A830HR52</accession>
<keyword evidence="3" id="KW-1185">Reference proteome</keyword>
<gene>
    <name evidence="2" type="ORF">PPROV_000793000</name>
</gene>
<comment type="caution">
    <text evidence="2">The sequence shown here is derived from an EMBL/GenBank/DDBJ whole genome shotgun (WGS) entry which is preliminary data.</text>
</comment>
<feature type="transmembrane region" description="Helical" evidence="1">
    <location>
        <begin position="55"/>
        <end position="77"/>
    </location>
</feature>
<organism evidence="2 3">
    <name type="scientific">Pycnococcus provasolii</name>
    <dbReference type="NCBI Taxonomy" id="41880"/>
    <lineage>
        <taxon>Eukaryota</taxon>
        <taxon>Viridiplantae</taxon>
        <taxon>Chlorophyta</taxon>
        <taxon>Pseudoscourfieldiophyceae</taxon>
        <taxon>Pseudoscourfieldiales</taxon>
        <taxon>Pycnococcaceae</taxon>
        <taxon>Pycnococcus</taxon>
    </lineage>
</organism>
<feature type="transmembrane region" description="Helical" evidence="1">
    <location>
        <begin position="249"/>
        <end position="271"/>
    </location>
</feature>
<keyword evidence="1" id="KW-1133">Transmembrane helix</keyword>
<dbReference type="OrthoDB" id="536576at2759"/>
<keyword evidence="1" id="KW-0812">Transmembrane</keyword>
<name>A0A830HR52_9CHLO</name>
<sequence>MADSLVEVLAGDMNVESELDAITESSGDSPEPFYWDSTVAMRSATRIAVQSAQGAVIAVFNTHSLLVAGVACVSVLITSSAQLDIQLDTYLRALLLGAVWPIVNTIKMSYTRREKALKALASLKASCFGIYLCWRDFSARQDALPLCRRKLLGFMYSAKHFLKETDGLKRLDHLADVYRFANDISLLNYEMGKSADGKQLPPVAGGFHEASRTGPLGAGIISRNNQYIRFLVRDFELMRMFRDYRTPQGLRYMSSLLLHFVVVLLGPFYNTTCSADRKQHGCLTAYFMCMIFSTVVFLLYHVQQDLENSYDGEGLDDVRLELTEKELITLTFNTPPGMEHTLSSNKVKGRAWS</sequence>
<evidence type="ECO:0000256" key="1">
    <source>
        <dbReference type="SAM" id="Phobius"/>
    </source>
</evidence>
<feature type="transmembrane region" description="Helical" evidence="1">
    <location>
        <begin position="283"/>
        <end position="302"/>
    </location>
</feature>
<dbReference type="PANTHER" id="PTHR36970">
    <property type="entry name" value="UNNAMED PRODUCT"/>
    <property type="match status" value="1"/>
</dbReference>
<dbReference type="PANTHER" id="PTHR36970:SF1">
    <property type="entry name" value="BESTROPHIN HOMOLOG"/>
    <property type="match status" value="1"/>
</dbReference>
<dbReference type="Proteomes" id="UP000660262">
    <property type="component" value="Unassembled WGS sequence"/>
</dbReference>
<dbReference type="AlphaFoldDB" id="A0A830HR52"/>
<reference evidence="2" key="1">
    <citation type="submission" date="2020-10" db="EMBL/GenBank/DDBJ databases">
        <title>Unveiling of a novel bifunctional photoreceptor, Dualchrome1, isolated from a cosmopolitan green alga.</title>
        <authorList>
            <person name="Suzuki S."/>
            <person name="Kawachi M."/>
        </authorList>
    </citation>
    <scope>NUCLEOTIDE SEQUENCE</scope>
    <source>
        <strain evidence="2">NIES 2893</strain>
    </source>
</reference>
<keyword evidence="1" id="KW-0472">Membrane</keyword>
<evidence type="ECO:0000313" key="2">
    <source>
        <dbReference type="EMBL" id="GHP09193.1"/>
    </source>
</evidence>